<evidence type="ECO:0000256" key="1">
    <source>
        <dbReference type="SAM" id="MobiDB-lite"/>
    </source>
</evidence>
<accession>A0A1G8QRD7</accession>
<gene>
    <name evidence="3" type="ORF">SAMN04488123_11359</name>
</gene>
<keyword evidence="2" id="KW-0812">Transmembrane</keyword>
<organism evidence="3 4">
    <name type="scientific">Natribacillus halophilus</name>
    <dbReference type="NCBI Taxonomy" id="549003"/>
    <lineage>
        <taxon>Bacteria</taxon>
        <taxon>Bacillati</taxon>
        <taxon>Bacillota</taxon>
        <taxon>Bacilli</taxon>
        <taxon>Bacillales</taxon>
        <taxon>Bacillaceae</taxon>
        <taxon>Natribacillus</taxon>
    </lineage>
</organism>
<evidence type="ECO:0000256" key="2">
    <source>
        <dbReference type="SAM" id="Phobius"/>
    </source>
</evidence>
<dbReference type="AlphaFoldDB" id="A0A1G8QRD7"/>
<feature type="compositionally biased region" description="Acidic residues" evidence="1">
    <location>
        <begin position="45"/>
        <end position="59"/>
    </location>
</feature>
<sequence length="59" mass="6346">MNQAGKVLIGIFVALAIVVSAGLLYMFVVGHDAEDDLEKIPGTEESTESLDVEDLSMTY</sequence>
<reference evidence="3 4" key="1">
    <citation type="submission" date="2016-10" db="EMBL/GenBank/DDBJ databases">
        <authorList>
            <person name="de Groot N.N."/>
        </authorList>
    </citation>
    <scope>NUCLEOTIDE SEQUENCE [LARGE SCALE GENOMIC DNA]</scope>
    <source>
        <strain evidence="3 4">DSM 21771</strain>
    </source>
</reference>
<feature type="transmembrane region" description="Helical" evidence="2">
    <location>
        <begin position="7"/>
        <end position="28"/>
    </location>
</feature>
<dbReference type="Proteomes" id="UP000198853">
    <property type="component" value="Unassembled WGS sequence"/>
</dbReference>
<keyword evidence="2" id="KW-1133">Transmembrane helix</keyword>
<proteinExistence type="predicted"/>
<evidence type="ECO:0000313" key="4">
    <source>
        <dbReference type="Proteomes" id="UP000198853"/>
    </source>
</evidence>
<name>A0A1G8QRD7_9BACI</name>
<evidence type="ECO:0000313" key="3">
    <source>
        <dbReference type="EMBL" id="SDJ07238.1"/>
    </source>
</evidence>
<dbReference type="OrthoDB" id="9845006at2"/>
<feature type="region of interest" description="Disordered" evidence="1">
    <location>
        <begin position="39"/>
        <end position="59"/>
    </location>
</feature>
<dbReference type="EMBL" id="FNEN01000013">
    <property type="protein sequence ID" value="SDJ07238.1"/>
    <property type="molecule type" value="Genomic_DNA"/>
</dbReference>
<keyword evidence="4" id="KW-1185">Reference proteome</keyword>
<dbReference type="RefSeq" id="WP_090399251.1">
    <property type="nucleotide sequence ID" value="NZ_FNEN01000013.1"/>
</dbReference>
<protein>
    <submittedName>
        <fullName evidence="3">Uncharacterized protein</fullName>
    </submittedName>
</protein>
<keyword evidence="2" id="KW-0472">Membrane</keyword>